<dbReference type="InterPro" id="IPR007863">
    <property type="entry name" value="Peptidase_M16_C"/>
</dbReference>
<dbReference type="SUPFAM" id="SSF63411">
    <property type="entry name" value="LuxS/MPP-like metallohydrolase"/>
    <property type="match status" value="4"/>
</dbReference>
<keyword evidence="7" id="KW-0645">Protease</keyword>
<dbReference type="GO" id="GO:0008233">
    <property type="term" value="F:peptidase activity"/>
    <property type="evidence" value="ECO:0007669"/>
    <property type="project" value="UniProtKB-KW"/>
</dbReference>
<feature type="chain" id="PRO_5032398777" evidence="4">
    <location>
        <begin position="19"/>
        <end position="937"/>
    </location>
</feature>
<keyword evidence="4" id="KW-0732">Signal</keyword>
<protein>
    <submittedName>
        <fullName evidence="7">Zinc protease</fullName>
        <ecNumber evidence="7">3.4.24.-</ecNumber>
    </submittedName>
</protein>
<dbReference type="Pfam" id="PF00675">
    <property type="entry name" value="Peptidase_M16"/>
    <property type="match status" value="2"/>
</dbReference>
<dbReference type="Gene3D" id="3.30.830.10">
    <property type="entry name" value="Metalloenzyme, LuxS/M16 peptidase-like"/>
    <property type="match status" value="4"/>
</dbReference>
<dbReference type="InterPro" id="IPR011765">
    <property type="entry name" value="Pept_M16_N"/>
</dbReference>
<feature type="region of interest" description="Disordered" evidence="3">
    <location>
        <begin position="476"/>
        <end position="499"/>
    </location>
</feature>
<evidence type="ECO:0000256" key="2">
    <source>
        <dbReference type="ARBA" id="ARBA00023049"/>
    </source>
</evidence>
<evidence type="ECO:0000313" key="7">
    <source>
        <dbReference type="EMBL" id="MBB6226160.1"/>
    </source>
</evidence>
<dbReference type="AlphaFoldDB" id="A0A841L166"/>
<evidence type="ECO:0000259" key="5">
    <source>
        <dbReference type="Pfam" id="PF00675"/>
    </source>
</evidence>
<evidence type="ECO:0000256" key="4">
    <source>
        <dbReference type="SAM" id="SignalP"/>
    </source>
</evidence>
<evidence type="ECO:0000256" key="1">
    <source>
        <dbReference type="ARBA" id="ARBA00007261"/>
    </source>
</evidence>
<dbReference type="GO" id="GO:0046872">
    <property type="term" value="F:metal ion binding"/>
    <property type="evidence" value="ECO:0007669"/>
    <property type="project" value="InterPro"/>
</dbReference>
<keyword evidence="2" id="KW-0482">Metalloprotease</keyword>
<gene>
    <name evidence="7" type="ORF">FHS79_000313</name>
</gene>
<dbReference type="RefSeq" id="WP_184194346.1">
    <property type="nucleotide sequence ID" value="NZ_JACIIV010000002.1"/>
</dbReference>
<evidence type="ECO:0000313" key="8">
    <source>
        <dbReference type="Proteomes" id="UP000538147"/>
    </source>
</evidence>
<dbReference type="InterPro" id="IPR050361">
    <property type="entry name" value="MPP/UQCRC_Complex"/>
</dbReference>
<dbReference type="EC" id="3.4.24.-" evidence="7"/>
<accession>A0A841L166</accession>
<dbReference type="GO" id="GO:0006508">
    <property type="term" value="P:proteolysis"/>
    <property type="evidence" value="ECO:0007669"/>
    <property type="project" value="UniProtKB-KW"/>
</dbReference>
<keyword evidence="7" id="KW-0378">Hydrolase</keyword>
<proteinExistence type="inferred from homology"/>
<comment type="similarity">
    <text evidence="1">Belongs to the peptidase M16 family.</text>
</comment>
<evidence type="ECO:0000259" key="6">
    <source>
        <dbReference type="Pfam" id="PF05193"/>
    </source>
</evidence>
<sequence length="937" mass="100368">MFRSVLLAATLFTTPALAAPLLPTETFTLANGFKVIVHVDKSDPVAAVALATHVGSARETPGRTGFAHMFEHLFFLDSENLGTGGLDRLSARIGGSGANGNTDRDVTIYAQAVPNDALEKMIWAEADKLGFFIKTVSEPVLAKEKQVVKNEKRQSYDNRPYGQMELIMAKALYPASHPYSWPVIGSLADLDAATLGDVQDFYARWYQPANSALVVAGDVDPQQVRALAERYFAEYKSAGDFAREKPRPAGLTTTKRLQYEDNFAQLPQLGLGFPAPPIADPDSPALEVLLELLTDGRDSPLTAVLVEEMKLTEKVEAFVYDGELASDAFIQIRAFEGTPLDKVQAGLITALDRFEKNGVDATALARVKTTQEAAFYRSFQGVLQKADSIARYHAMTGRTDFIDDRLERLRAVTAADVMRVYGRVFRSGGALRPHVAVSALPKGGAVLALAGSQKAVIEEEKIVQGAEAEVDPKAGVKPYARTPSSFDRTVEPPAGPQPRVPQPAIWTAALAGGLPVSGIVDNELPLVSFQLSIDGGRLLDDVKKPGAASLLAQMLTRGTRTKTAAELENALKSLGATLEAEAGDERIIISGTTLDRNLPATAALVAEVLTQPRWDPAELALVKAATLAEIADNKAQPAQLAVAVMARVTYGPDHILGQDELGTPASVVALTMDDLKAFHARNISPASARLRVVGAVDQAAAQAAFAPLGAWTGNPVAIPEWPLAKRPEAPALWFQDLPDAKQSVLLFGSPAMRRADPDYYPVQVANYILGGGGFASRLTQQLREGKGYTYGIRSGLGGGSREGGFQIFSPVRANVTLEAAQLVREIVRDYPATFTDADLAVTKSFLVKSRARAFESQGAKLGLLAGIGDLGLPADFVAREAEVVASMTTARVSELARKWFDPQRMTYVIVGDAKTQAKRLEALGLGPVRPANGLLKE</sequence>
<dbReference type="Pfam" id="PF05193">
    <property type="entry name" value="Peptidase_M16_C"/>
    <property type="match status" value="2"/>
</dbReference>
<name>A0A841L166_9SPHN</name>
<feature type="domain" description="Peptidase M16 C-terminal" evidence="6">
    <location>
        <begin position="194"/>
        <end position="369"/>
    </location>
</feature>
<keyword evidence="8" id="KW-1185">Reference proteome</keyword>
<feature type="domain" description="Peptidase M16 N-terminal" evidence="5">
    <location>
        <begin position="35"/>
        <end position="127"/>
    </location>
</feature>
<reference evidence="7 8" key="1">
    <citation type="submission" date="2020-08" db="EMBL/GenBank/DDBJ databases">
        <title>Genomic Encyclopedia of Type Strains, Phase IV (KMG-IV): sequencing the most valuable type-strain genomes for metagenomic binning, comparative biology and taxonomic classification.</title>
        <authorList>
            <person name="Goeker M."/>
        </authorList>
    </citation>
    <scope>NUCLEOTIDE SEQUENCE [LARGE SCALE GENOMIC DNA]</scope>
    <source>
        <strain evidence="7 8">DSM 102189</strain>
    </source>
</reference>
<organism evidence="7 8">
    <name type="scientific">Polymorphobacter multimanifer</name>
    <dbReference type="NCBI Taxonomy" id="1070431"/>
    <lineage>
        <taxon>Bacteria</taxon>
        <taxon>Pseudomonadati</taxon>
        <taxon>Pseudomonadota</taxon>
        <taxon>Alphaproteobacteria</taxon>
        <taxon>Sphingomonadales</taxon>
        <taxon>Sphingosinicellaceae</taxon>
        <taxon>Polymorphobacter</taxon>
    </lineage>
</organism>
<feature type="domain" description="Peptidase M16 N-terminal" evidence="5">
    <location>
        <begin position="527"/>
        <end position="641"/>
    </location>
</feature>
<dbReference type="InterPro" id="IPR011249">
    <property type="entry name" value="Metalloenz_LuxS/M16"/>
</dbReference>
<feature type="domain" description="Peptidase M16 C-terminal" evidence="6">
    <location>
        <begin position="670"/>
        <end position="844"/>
    </location>
</feature>
<comment type="caution">
    <text evidence="7">The sequence shown here is derived from an EMBL/GenBank/DDBJ whole genome shotgun (WGS) entry which is preliminary data.</text>
</comment>
<feature type="signal peptide" evidence="4">
    <location>
        <begin position="1"/>
        <end position="18"/>
    </location>
</feature>
<dbReference type="PANTHER" id="PTHR11851:SF49">
    <property type="entry name" value="MITOCHONDRIAL-PROCESSING PEPTIDASE SUBUNIT ALPHA"/>
    <property type="match status" value="1"/>
</dbReference>
<evidence type="ECO:0000256" key="3">
    <source>
        <dbReference type="SAM" id="MobiDB-lite"/>
    </source>
</evidence>
<dbReference type="Proteomes" id="UP000538147">
    <property type="component" value="Unassembled WGS sequence"/>
</dbReference>
<dbReference type="EMBL" id="JACIIV010000002">
    <property type="protein sequence ID" value="MBB6226160.1"/>
    <property type="molecule type" value="Genomic_DNA"/>
</dbReference>
<dbReference type="PANTHER" id="PTHR11851">
    <property type="entry name" value="METALLOPROTEASE"/>
    <property type="match status" value="1"/>
</dbReference>